<reference evidence="5" key="1">
    <citation type="submission" date="2017-04" db="EMBL/GenBank/DDBJ databases">
        <authorList>
            <person name="Varghese N."/>
            <person name="Submissions S."/>
        </authorList>
    </citation>
    <scope>NUCLEOTIDE SEQUENCE [LARGE SCALE GENOMIC DNA]</scope>
    <source>
        <strain evidence="5">DSM 9293</strain>
    </source>
</reference>
<gene>
    <name evidence="4" type="ORF">SAMN00768000_1425</name>
</gene>
<keyword evidence="1" id="KW-1133">Transmembrane helix</keyword>
<protein>
    <submittedName>
        <fullName evidence="4">Uncharacterized membrane protein</fullName>
    </submittedName>
</protein>
<evidence type="ECO:0000259" key="3">
    <source>
        <dbReference type="Pfam" id="PF19124"/>
    </source>
</evidence>
<feature type="domain" description="DUF5808" evidence="3">
    <location>
        <begin position="319"/>
        <end position="344"/>
    </location>
</feature>
<feature type="transmembrane region" description="Helical" evidence="1">
    <location>
        <begin position="184"/>
        <end position="206"/>
    </location>
</feature>
<feature type="domain" description="DUF1648" evidence="2">
    <location>
        <begin position="144"/>
        <end position="190"/>
    </location>
</feature>
<feature type="transmembrane region" description="Helical" evidence="1">
    <location>
        <begin position="52"/>
        <end position="71"/>
    </location>
</feature>
<dbReference type="EMBL" id="FWWY01000001">
    <property type="protein sequence ID" value="SMC04032.1"/>
    <property type="molecule type" value="Genomic_DNA"/>
</dbReference>
<keyword evidence="5" id="KW-1185">Reference proteome</keyword>
<dbReference type="PANTHER" id="PTHR37810:SF9">
    <property type="entry name" value="MEMBRANE PROTEIN"/>
    <property type="match status" value="1"/>
</dbReference>
<dbReference type="GO" id="GO:0009636">
    <property type="term" value="P:response to toxic substance"/>
    <property type="evidence" value="ECO:0007669"/>
    <property type="project" value="TreeGrafter"/>
</dbReference>
<evidence type="ECO:0000256" key="1">
    <source>
        <dbReference type="SAM" id="Phobius"/>
    </source>
</evidence>
<evidence type="ECO:0000313" key="5">
    <source>
        <dbReference type="Proteomes" id="UP000192660"/>
    </source>
</evidence>
<feature type="transmembrane region" description="Helical" evidence="1">
    <location>
        <begin position="77"/>
        <end position="96"/>
    </location>
</feature>
<evidence type="ECO:0000313" key="4">
    <source>
        <dbReference type="EMBL" id="SMC04032.1"/>
    </source>
</evidence>
<keyword evidence="1" id="KW-0472">Membrane</keyword>
<dbReference type="Proteomes" id="UP000192660">
    <property type="component" value="Unassembled WGS sequence"/>
</dbReference>
<sequence length="362" mass="41689">MGPNLLSDGIAFLVLLTYAFMPYLTPKTLAFGVRIPEERQPDPFLQQVRRDYFIGLFVVLLMTIGINHYTHSLTENFRFLITLGVLFVLLMGNYEIAHTRVERRKQHEQWYQGYPEAMMAIIEPEDVKTLRKPFTLWLIVNAFFVFLLAVITIGVYPHLPKTLPIHWSSQGFVENRVSKTWWTVLQPLFTLVVVMVGISLFEIYLLSHLRPDIDPHNPQASRMQYFLFVRRMLHALGIVQFGIVLSFGLTDFSMWGWIKHPSSIILTGPALLAVLAVMAITFVTGQEGSRLAVTPHDNTPYRHRNDDAQWKAGLWYYNPSDPKWLVTKRFGVGWTLNFAHPISWLMIGVILALVIVSIAFHH</sequence>
<accession>A0A1W1WCW7</accession>
<dbReference type="InterPro" id="IPR012867">
    <property type="entry name" value="DUF1648"/>
</dbReference>
<keyword evidence="1" id="KW-0812">Transmembrane</keyword>
<organism evidence="4 5">
    <name type="scientific">Sulfobacillus thermosulfidooxidans (strain DSM 9293 / VKM B-1269 / AT-1)</name>
    <dbReference type="NCBI Taxonomy" id="929705"/>
    <lineage>
        <taxon>Bacteria</taxon>
        <taxon>Bacillati</taxon>
        <taxon>Bacillota</taxon>
        <taxon>Clostridia</taxon>
        <taxon>Eubacteriales</taxon>
        <taxon>Clostridiales Family XVII. Incertae Sedis</taxon>
        <taxon>Sulfobacillus</taxon>
    </lineage>
</organism>
<feature type="transmembrane region" description="Helical" evidence="1">
    <location>
        <begin position="232"/>
        <end position="258"/>
    </location>
</feature>
<proteinExistence type="predicted"/>
<dbReference type="OrthoDB" id="9808690at2"/>
<feature type="transmembrane region" description="Helical" evidence="1">
    <location>
        <begin position="264"/>
        <end position="283"/>
    </location>
</feature>
<feature type="transmembrane region" description="Helical" evidence="1">
    <location>
        <begin position="134"/>
        <end position="156"/>
    </location>
</feature>
<feature type="transmembrane region" description="Helical" evidence="1">
    <location>
        <begin position="6"/>
        <end position="24"/>
    </location>
</feature>
<name>A0A1W1WCW7_SULTA</name>
<dbReference type="RefSeq" id="WP_084661161.1">
    <property type="nucleotide sequence ID" value="NZ_FWWY01000001.1"/>
</dbReference>
<dbReference type="AlphaFoldDB" id="A0A1W1WCW7"/>
<dbReference type="Pfam" id="PF07853">
    <property type="entry name" value="DUF1648"/>
    <property type="match status" value="1"/>
</dbReference>
<evidence type="ECO:0000259" key="2">
    <source>
        <dbReference type="Pfam" id="PF07853"/>
    </source>
</evidence>
<dbReference type="PANTHER" id="PTHR37810">
    <property type="entry name" value="IMMUNITY PROTEIN SDPI"/>
    <property type="match status" value="1"/>
</dbReference>
<dbReference type="Pfam" id="PF19124">
    <property type="entry name" value="DUF5808"/>
    <property type="match status" value="1"/>
</dbReference>
<dbReference type="InterPro" id="IPR043831">
    <property type="entry name" value="DUF5808"/>
</dbReference>
<feature type="transmembrane region" description="Helical" evidence="1">
    <location>
        <begin position="338"/>
        <end position="360"/>
    </location>
</feature>